<dbReference type="GO" id="GO:0003697">
    <property type="term" value="F:single-stranded DNA binding"/>
    <property type="evidence" value="ECO:0007669"/>
    <property type="project" value="InterPro"/>
</dbReference>
<dbReference type="Proteomes" id="UP000030002">
    <property type="component" value="Unassembled WGS sequence"/>
</dbReference>
<dbReference type="SUPFAM" id="SSF50249">
    <property type="entry name" value="Nucleic acid-binding proteins"/>
    <property type="match status" value="1"/>
</dbReference>
<reference evidence="4 5" key="1">
    <citation type="submission" date="2013-08" db="EMBL/GenBank/DDBJ databases">
        <title>The genome sequence of Knoellia sinensis.</title>
        <authorList>
            <person name="Zhu W."/>
            <person name="Wang G."/>
        </authorList>
    </citation>
    <scope>NUCLEOTIDE SEQUENCE [LARGE SCALE GENOMIC DNA]</scope>
    <source>
        <strain evidence="4 5">KCTC 19936</strain>
    </source>
</reference>
<dbReference type="STRING" id="1385520.N802_01625"/>
<evidence type="ECO:0000256" key="2">
    <source>
        <dbReference type="PROSITE-ProRule" id="PRU00252"/>
    </source>
</evidence>
<dbReference type="RefSeq" id="WP_052109292.1">
    <property type="nucleotide sequence ID" value="NZ_AVPJ01000001.1"/>
</dbReference>
<dbReference type="InterPro" id="IPR000424">
    <property type="entry name" value="Primosome_PriB/ssb"/>
</dbReference>
<evidence type="ECO:0000256" key="1">
    <source>
        <dbReference type="ARBA" id="ARBA00023125"/>
    </source>
</evidence>
<comment type="caution">
    <text evidence="4">The sequence shown here is derived from an EMBL/GenBank/DDBJ whole genome shotgun (WGS) entry which is preliminary data.</text>
</comment>
<protein>
    <submittedName>
        <fullName evidence="4">Single-stranded DNA-binding protein</fullName>
    </submittedName>
</protein>
<accession>A0A0A0JC77</accession>
<proteinExistence type="predicted"/>
<dbReference type="InterPro" id="IPR012340">
    <property type="entry name" value="NA-bd_OB-fold"/>
</dbReference>
<keyword evidence="5" id="KW-1185">Reference proteome</keyword>
<name>A0A0A0JC77_9MICO</name>
<feature type="region of interest" description="Disordered" evidence="3">
    <location>
        <begin position="128"/>
        <end position="154"/>
    </location>
</feature>
<dbReference type="eggNOG" id="COG0629">
    <property type="taxonomic scope" value="Bacteria"/>
</dbReference>
<organism evidence="4 5">
    <name type="scientific">Knoellia sinensis KCTC 19936</name>
    <dbReference type="NCBI Taxonomy" id="1385520"/>
    <lineage>
        <taxon>Bacteria</taxon>
        <taxon>Bacillati</taxon>
        <taxon>Actinomycetota</taxon>
        <taxon>Actinomycetes</taxon>
        <taxon>Micrococcales</taxon>
        <taxon>Intrasporangiaceae</taxon>
        <taxon>Knoellia</taxon>
    </lineage>
</organism>
<dbReference type="EMBL" id="AVPJ01000001">
    <property type="protein sequence ID" value="KGN34783.1"/>
    <property type="molecule type" value="Genomic_DNA"/>
</dbReference>
<dbReference type="CDD" id="cd04496">
    <property type="entry name" value="SSB_OBF"/>
    <property type="match status" value="1"/>
</dbReference>
<evidence type="ECO:0000313" key="4">
    <source>
        <dbReference type="EMBL" id="KGN34783.1"/>
    </source>
</evidence>
<dbReference type="Pfam" id="PF00436">
    <property type="entry name" value="SSB"/>
    <property type="match status" value="1"/>
</dbReference>
<dbReference type="OrthoDB" id="4427276at2"/>
<dbReference type="AlphaFoldDB" id="A0A0A0JC77"/>
<evidence type="ECO:0000256" key="3">
    <source>
        <dbReference type="SAM" id="MobiDB-lite"/>
    </source>
</evidence>
<sequence>MQDTNVTVHGRLVADPEVCVGKSGQPYAKFRIASTPRRPVSGQPGAYEDGETAFYNVYAFRNLGANVVKSFRRGEPIIVHGRLRVRDFQRDDKSYGTSVNIDANGAGHDLSWGQAAYEKVIKPSYGTGDRMDDAFGGEQVPEEPESFGNPETDPYLLAERPAEVSVGPLIEESAA</sequence>
<gene>
    <name evidence="4" type="ORF">N802_01625</name>
</gene>
<keyword evidence="1 2" id="KW-0238">DNA-binding</keyword>
<dbReference type="Gene3D" id="2.40.50.140">
    <property type="entry name" value="Nucleic acid-binding proteins"/>
    <property type="match status" value="1"/>
</dbReference>
<evidence type="ECO:0000313" key="5">
    <source>
        <dbReference type="Proteomes" id="UP000030002"/>
    </source>
</evidence>
<dbReference type="PROSITE" id="PS50935">
    <property type="entry name" value="SSB"/>
    <property type="match status" value="1"/>
</dbReference>